<proteinExistence type="predicted"/>
<dbReference type="RefSeq" id="WP_123879927.1">
    <property type="nucleotide sequence ID" value="NZ_CP033920.1"/>
</dbReference>
<gene>
    <name evidence="1" type="ORF">EG346_15925</name>
</gene>
<dbReference type="AlphaFoldDB" id="A0A3G6N922"/>
<name>A0A3G6N922_CHRCU</name>
<dbReference type="Proteomes" id="UP000273270">
    <property type="component" value="Chromosome"/>
</dbReference>
<protein>
    <submittedName>
        <fullName evidence="1">Uncharacterized protein</fullName>
    </submittedName>
</protein>
<evidence type="ECO:0000313" key="1">
    <source>
        <dbReference type="EMBL" id="AZA49574.1"/>
    </source>
</evidence>
<keyword evidence="2" id="KW-1185">Reference proteome</keyword>
<dbReference type="EMBL" id="CP033920">
    <property type="protein sequence ID" value="AZA49574.1"/>
    <property type="molecule type" value="Genomic_DNA"/>
</dbReference>
<dbReference type="KEGG" id="ccau:EG346_15925"/>
<dbReference type="OrthoDB" id="1375993at2"/>
<sequence length="99" mass="11610">MEQINVYDALKLMRKLSSENFPFSFSFISCDRSKRSSEGLVIVEEAILTKGMPNSKSKYAKNLIAYQNLKTGEYRQFWIPLLMTLNNNLKISHDRVFRR</sequence>
<evidence type="ECO:0000313" key="2">
    <source>
        <dbReference type="Proteomes" id="UP000273270"/>
    </source>
</evidence>
<reference evidence="2" key="1">
    <citation type="submission" date="2018-11" db="EMBL/GenBank/DDBJ databases">
        <title>Proposal to divide the Flavobacteriaceae and reorganize its genera based on Amino Acid Identity values calculated from whole genome sequences.</title>
        <authorList>
            <person name="Nicholson A.C."/>
            <person name="Gulvik C.A."/>
            <person name="Whitney A.M."/>
            <person name="Humrighouse B.W."/>
            <person name="Bell M."/>
            <person name="Holmes B."/>
            <person name="Steigerwalt A.G."/>
            <person name="Villarma A."/>
            <person name="Sheth M."/>
            <person name="Batra D."/>
            <person name="Pryor J."/>
            <person name="Bernardet J.-F."/>
            <person name="Hugo C."/>
            <person name="Kampfer P."/>
            <person name="Newman J."/>
            <person name="McQuiston J.R."/>
        </authorList>
    </citation>
    <scope>NUCLEOTIDE SEQUENCE [LARGE SCALE GENOMIC DNA]</scope>
    <source>
        <strain evidence="2">G0188</strain>
    </source>
</reference>
<accession>A0A3G6N922</accession>
<organism evidence="1 2">
    <name type="scientific">Chryseobacterium carnipullorum</name>
    <dbReference type="NCBI Taxonomy" id="1124835"/>
    <lineage>
        <taxon>Bacteria</taxon>
        <taxon>Pseudomonadati</taxon>
        <taxon>Bacteroidota</taxon>
        <taxon>Flavobacteriia</taxon>
        <taxon>Flavobacteriales</taxon>
        <taxon>Weeksellaceae</taxon>
        <taxon>Chryseobacterium group</taxon>
        <taxon>Chryseobacterium</taxon>
    </lineage>
</organism>